<dbReference type="GO" id="GO:0015031">
    <property type="term" value="P:protein transport"/>
    <property type="evidence" value="ECO:0007669"/>
    <property type="project" value="UniProtKB-KW"/>
</dbReference>
<evidence type="ECO:0000256" key="3">
    <source>
        <dbReference type="ARBA" id="ARBA00022692"/>
    </source>
</evidence>
<feature type="compositionally biased region" description="Polar residues" evidence="10">
    <location>
        <begin position="133"/>
        <end position="149"/>
    </location>
</feature>
<dbReference type="GO" id="GO:0016020">
    <property type="term" value="C:membrane"/>
    <property type="evidence" value="ECO:0007669"/>
    <property type="project" value="InterPro"/>
</dbReference>
<dbReference type="Pfam" id="PF09177">
    <property type="entry name" value="STX6_10_61_N"/>
    <property type="match status" value="1"/>
</dbReference>
<evidence type="ECO:0000256" key="1">
    <source>
        <dbReference type="ARBA" id="ARBA00009063"/>
    </source>
</evidence>
<keyword evidence="13" id="KW-1185">Reference proteome</keyword>
<feature type="region of interest" description="Disordered" evidence="10">
    <location>
        <begin position="108"/>
        <end position="167"/>
    </location>
</feature>
<evidence type="ECO:0000256" key="9">
    <source>
        <dbReference type="SAM" id="Coils"/>
    </source>
</evidence>
<dbReference type="SUPFAM" id="SSF58038">
    <property type="entry name" value="SNARE fusion complex"/>
    <property type="match status" value="1"/>
</dbReference>
<reference evidence="12" key="1">
    <citation type="submission" date="2020-11" db="EMBL/GenBank/DDBJ databases">
        <authorList>
            <consortium name="DOE Joint Genome Institute"/>
            <person name="Ahrendt S."/>
            <person name="Riley R."/>
            <person name="Andreopoulos W."/>
            <person name="Labutti K."/>
            <person name="Pangilinan J."/>
            <person name="Ruiz-Duenas F.J."/>
            <person name="Barrasa J.M."/>
            <person name="Sanchez-Garcia M."/>
            <person name="Camarero S."/>
            <person name="Miyauchi S."/>
            <person name="Serrano A."/>
            <person name="Linde D."/>
            <person name="Babiker R."/>
            <person name="Drula E."/>
            <person name="Ayuso-Fernandez I."/>
            <person name="Pacheco R."/>
            <person name="Padilla G."/>
            <person name="Ferreira P."/>
            <person name="Barriuso J."/>
            <person name="Kellner H."/>
            <person name="Castanera R."/>
            <person name="Alfaro M."/>
            <person name="Ramirez L."/>
            <person name="Pisabarro A.G."/>
            <person name="Kuo A."/>
            <person name="Tritt A."/>
            <person name="Lipzen A."/>
            <person name="He G."/>
            <person name="Yan M."/>
            <person name="Ng V."/>
            <person name="Cullen D."/>
            <person name="Martin F."/>
            <person name="Rosso M.-N."/>
            <person name="Henrissat B."/>
            <person name="Hibbett D."/>
            <person name="Martinez A.T."/>
            <person name="Grigoriev I.V."/>
        </authorList>
    </citation>
    <scope>NUCLEOTIDE SEQUENCE</scope>
    <source>
        <strain evidence="12">ATCC 90797</strain>
    </source>
</reference>
<dbReference type="Proteomes" id="UP000807025">
    <property type="component" value="Unassembled WGS sequence"/>
</dbReference>
<dbReference type="EMBL" id="MU154678">
    <property type="protein sequence ID" value="KAF9489242.1"/>
    <property type="molecule type" value="Genomic_DNA"/>
</dbReference>
<evidence type="ECO:0000259" key="11">
    <source>
        <dbReference type="Pfam" id="PF09177"/>
    </source>
</evidence>
<dbReference type="FunFam" id="1.20.58.90:FF:000004">
    <property type="entry name" value="Syntaxin 10"/>
    <property type="match status" value="1"/>
</dbReference>
<dbReference type="Gene3D" id="1.20.58.90">
    <property type="match status" value="1"/>
</dbReference>
<accession>A0A9P5ZKU8</accession>
<evidence type="ECO:0000256" key="10">
    <source>
        <dbReference type="SAM" id="MobiDB-lite"/>
    </source>
</evidence>
<comment type="subcellular location">
    <subcellularLocation>
        <location evidence="8">Golgi apparatus</location>
        <location evidence="8">trans-Golgi network membrane</location>
        <topology evidence="8">Single-pass type IV membrane protein</topology>
    </subcellularLocation>
</comment>
<evidence type="ECO:0000313" key="12">
    <source>
        <dbReference type="EMBL" id="KAF9489242.1"/>
    </source>
</evidence>
<feature type="coiled-coil region" evidence="9">
    <location>
        <begin position="39"/>
        <end position="66"/>
    </location>
</feature>
<dbReference type="GO" id="GO:0048193">
    <property type="term" value="P:Golgi vesicle transport"/>
    <property type="evidence" value="ECO:0007669"/>
    <property type="project" value="InterPro"/>
</dbReference>
<evidence type="ECO:0000256" key="2">
    <source>
        <dbReference type="ARBA" id="ARBA00022448"/>
    </source>
</evidence>
<sequence length="208" mass="23188">MAYTSEDPYNAVQEEIENSLQAARTLCSSYVRIRGYASTEEEKEAREELQTSLDLLEVDLDDLDESVRIVETAEGARSFGLADAEVQERRQYVRKVKKEIELMRSRLTTSVDQHPLSPSPNSWPSNTAPHPLASTSRVHSRAGSLNASLGGSRAASPRPEDDQAEWSRVEQQMLIEQQDRTMDSIAGTLSTLAQQAGLMGREINEHVE</sequence>
<comment type="caution">
    <text evidence="12">The sequence shown here is derived from an EMBL/GenBank/DDBJ whole genome shotgun (WGS) entry which is preliminary data.</text>
</comment>
<evidence type="ECO:0000256" key="6">
    <source>
        <dbReference type="ARBA" id="ARBA00023034"/>
    </source>
</evidence>
<dbReference type="GO" id="GO:0005794">
    <property type="term" value="C:Golgi apparatus"/>
    <property type="evidence" value="ECO:0007669"/>
    <property type="project" value="UniProtKB-SubCell"/>
</dbReference>
<keyword evidence="9" id="KW-0175">Coiled coil</keyword>
<keyword evidence="4" id="KW-0653">Protein transport</keyword>
<name>A0A9P5ZKU8_PLEER</name>
<protein>
    <submittedName>
        <fullName evidence="12">t-SNARE</fullName>
    </submittedName>
</protein>
<keyword evidence="2" id="KW-0813">Transport</keyword>
<evidence type="ECO:0000256" key="4">
    <source>
        <dbReference type="ARBA" id="ARBA00022927"/>
    </source>
</evidence>
<feature type="compositionally biased region" description="Basic and acidic residues" evidence="10">
    <location>
        <begin position="158"/>
        <end position="167"/>
    </location>
</feature>
<feature type="compositionally biased region" description="Low complexity" evidence="10">
    <location>
        <begin position="115"/>
        <end position="126"/>
    </location>
</feature>
<keyword evidence="3" id="KW-0812">Transmembrane</keyword>
<evidence type="ECO:0000256" key="7">
    <source>
        <dbReference type="ARBA" id="ARBA00023136"/>
    </source>
</evidence>
<feature type="domain" description="Syntaxin 6/10/61 N-terminal" evidence="11">
    <location>
        <begin position="7"/>
        <end position="104"/>
    </location>
</feature>
<evidence type="ECO:0000313" key="13">
    <source>
        <dbReference type="Proteomes" id="UP000807025"/>
    </source>
</evidence>
<dbReference type="InterPro" id="IPR010989">
    <property type="entry name" value="SNARE"/>
</dbReference>
<evidence type="ECO:0000256" key="5">
    <source>
        <dbReference type="ARBA" id="ARBA00022989"/>
    </source>
</evidence>
<comment type="similarity">
    <text evidence="1">Belongs to the syntaxin family.</text>
</comment>
<keyword evidence="7" id="KW-0472">Membrane</keyword>
<dbReference type="InterPro" id="IPR015260">
    <property type="entry name" value="Syntaxin-6/10/61_N"/>
</dbReference>
<dbReference type="AlphaFoldDB" id="A0A9P5ZKU8"/>
<dbReference type="OrthoDB" id="546861at2759"/>
<dbReference type="SUPFAM" id="SSF47661">
    <property type="entry name" value="t-snare proteins"/>
    <property type="match status" value="1"/>
</dbReference>
<gene>
    <name evidence="12" type="ORF">BDN71DRAFT_339777</name>
</gene>
<proteinExistence type="inferred from homology"/>
<keyword evidence="5" id="KW-1133">Transmembrane helix</keyword>
<keyword evidence="6" id="KW-0333">Golgi apparatus</keyword>
<organism evidence="12 13">
    <name type="scientific">Pleurotus eryngii</name>
    <name type="common">Boletus of the steppes</name>
    <dbReference type="NCBI Taxonomy" id="5323"/>
    <lineage>
        <taxon>Eukaryota</taxon>
        <taxon>Fungi</taxon>
        <taxon>Dikarya</taxon>
        <taxon>Basidiomycota</taxon>
        <taxon>Agaricomycotina</taxon>
        <taxon>Agaricomycetes</taxon>
        <taxon>Agaricomycetidae</taxon>
        <taxon>Agaricales</taxon>
        <taxon>Pleurotineae</taxon>
        <taxon>Pleurotaceae</taxon>
        <taxon>Pleurotus</taxon>
    </lineage>
</organism>
<evidence type="ECO:0000256" key="8">
    <source>
        <dbReference type="ARBA" id="ARBA00037801"/>
    </source>
</evidence>